<reference evidence="2" key="1">
    <citation type="submission" date="2023-02" db="EMBL/GenBank/DDBJ databases">
        <title>Colletotrichum kahawae CIFC_Que2 genome sequencing and assembly.</title>
        <authorList>
            <person name="Baroncelli R."/>
        </authorList>
    </citation>
    <scope>NUCLEOTIDE SEQUENCE</scope>
    <source>
        <strain evidence="2">CIFC_Que2</strain>
    </source>
</reference>
<gene>
    <name evidence="2" type="ORF">CKAH01_02246</name>
</gene>
<sequence>MTDRLRPPSSGPAGRGPVHRQIASAPQTALLIPPADIHPEYGGLGVNLEYQGDQFIYGFQPPDAGANFDATNQDIDFEIQDVTINDTDINNLDQFIGQYGAQAHPNAGSWNPLGAAATYSQNTVQDNYLTSGNTALQFMASQSTATPSQVESSLWDASSIYSGTTDSSMICEICLKLYGSAKQKDRHQRTVHGDKYRCKCTYESGRRDNYTRHLEGCRKQHQAGRSFICLCGEQTNDFNSHWAHVKDCKRPPGRRPNSSRKVR</sequence>
<dbReference type="Proteomes" id="UP001281614">
    <property type="component" value="Unassembled WGS sequence"/>
</dbReference>
<dbReference type="AlphaFoldDB" id="A0AAE0CZT0"/>
<feature type="domain" description="C2H2-type" evidence="1">
    <location>
        <begin position="171"/>
        <end position="192"/>
    </location>
</feature>
<evidence type="ECO:0000313" key="2">
    <source>
        <dbReference type="EMBL" id="KAK2732300.1"/>
    </source>
</evidence>
<organism evidence="2 3">
    <name type="scientific">Colletotrichum kahawae</name>
    <name type="common">Coffee berry disease fungus</name>
    <dbReference type="NCBI Taxonomy" id="34407"/>
    <lineage>
        <taxon>Eukaryota</taxon>
        <taxon>Fungi</taxon>
        <taxon>Dikarya</taxon>
        <taxon>Ascomycota</taxon>
        <taxon>Pezizomycotina</taxon>
        <taxon>Sordariomycetes</taxon>
        <taxon>Hypocreomycetidae</taxon>
        <taxon>Glomerellales</taxon>
        <taxon>Glomerellaceae</taxon>
        <taxon>Colletotrichum</taxon>
        <taxon>Colletotrichum gloeosporioides species complex</taxon>
    </lineage>
</organism>
<name>A0AAE0CZT0_COLKA</name>
<evidence type="ECO:0000259" key="1">
    <source>
        <dbReference type="PROSITE" id="PS00028"/>
    </source>
</evidence>
<comment type="caution">
    <text evidence="2">The sequence shown here is derived from an EMBL/GenBank/DDBJ whole genome shotgun (WGS) entry which is preliminary data.</text>
</comment>
<dbReference type="InterPro" id="IPR013087">
    <property type="entry name" value="Znf_C2H2_type"/>
</dbReference>
<proteinExistence type="predicted"/>
<evidence type="ECO:0000313" key="3">
    <source>
        <dbReference type="Proteomes" id="UP001281614"/>
    </source>
</evidence>
<keyword evidence="3" id="KW-1185">Reference proteome</keyword>
<accession>A0AAE0CZT0</accession>
<dbReference type="PROSITE" id="PS00028">
    <property type="entry name" value="ZINC_FINGER_C2H2_1"/>
    <property type="match status" value="1"/>
</dbReference>
<dbReference type="EMBL" id="VYYT01000554">
    <property type="protein sequence ID" value="KAK2732300.1"/>
    <property type="molecule type" value="Genomic_DNA"/>
</dbReference>
<protein>
    <recommendedName>
        <fullName evidence="1">C2H2-type domain-containing protein</fullName>
    </recommendedName>
</protein>